<comment type="similarity">
    <text evidence="4 23">Belongs to the glycosyltransferase 7 family.</text>
</comment>
<reference evidence="27" key="1">
    <citation type="submission" date="2023-09" db="UniProtKB">
        <authorList>
            <consortium name="Ensembl"/>
        </authorList>
    </citation>
    <scope>IDENTIFICATION</scope>
</reference>
<dbReference type="GO" id="GO:0000139">
    <property type="term" value="C:Golgi membrane"/>
    <property type="evidence" value="ECO:0007669"/>
    <property type="project" value="UniProtKB-SubCell"/>
</dbReference>
<dbReference type="UniPathway" id="UPA00378"/>
<dbReference type="SUPFAM" id="SSF53448">
    <property type="entry name" value="Nucleotide-diphospho-sugar transferases"/>
    <property type="match status" value="1"/>
</dbReference>
<comment type="catalytic activity">
    <reaction evidence="20">
        <text>a beta-D-glucosylceramide + UDP-alpha-D-galactose = a beta-D-galactosyl-(1-&gt;4)-beta-D-glucosyl-(1&lt;-&gt;1)-ceramide + UDP + H(+)</text>
        <dbReference type="Rhea" id="RHEA:62552"/>
        <dbReference type="ChEBI" id="CHEBI:15378"/>
        <dbReference type="ChEBI" id="CHEBI:58223"/>
        <dbReference type="ChEBI" id="CHEBI:66914"/>
        <dbReference type="ChEBI" id="CHEBI:79208"/>
        <dbReference type="ChEBI" id="CHEBI:83264"/>
    </reaction>
    <physiologicalReaction direction="left-to-right" evidence="20">
        <dbReference type="Rhea" id="RHEA:62553"/>
    </physiologicalReaction>
</comment>
<evidence type="ECO:0000256" key="21">
    <source>
        <dbReference type="ARBA" id="ARBA00049413"/>
    </source>
</evidence>
<dbReference type="CDD" id="cd00899">
    <property type="entry name" value="b4GalT"/>
    <property type="match status" value="1"/>
</dbReference>
<keyword evidence="13 23" id="KW-0472">Membrane</keyword>
<name>A0A3B4ZBS4_9TELE</name>
<evidence type="ECO:0000256" key="18">
    <source>
        <dbReference type="ARBA" id="ARBA00047896"/>
    </source>
</evidence>
<dbReference type="GeneTree" id="ENSGT00940000158549"/>
<evidence type="ECO:0000256" key="4">
    <source>
        <dbReference type="ARBA" id="ARBA00005735"/>
    </source>
</evidence>
<evidence type="ECO:0000256" key="8">
    <source>
        <dbReference type="ARBA" id="ARBA00022723"/>
    </source>
</evidence>
<evidence type="ECO:0000256" key="22">
    <source>
        <dbReference type="ARBA" id="ARBA00049446"/>
    </source>
</evidence>
<keyword evidence="11 23" id="KW-0333">Golgi apparatus</keyword>
<evidence type="ECO:0000313" key="27">
    <source>
        <dbReference type="Ensembl" id="ENSSPAP00000006253.1"/>
    </source>
</evidence>
<dbReference type="InterPro" id="IPR027791">
    <property type="entry name" value="Galactosyl_T_C"/>
</dbReference>
<comment type="subcellular location">
    <subcellularLocation>
        <location evidence="23">Golgi apparatus membrane</location>
        <topology evidence="23">Single-pass type II membrane protein</topology>
    </subcellularLocation>
    <subcellularLocation>
        <location evidence="2">Golgi apparatus</location>
        <location evidence="2">Golgi stack membrane</location>
        <topology evidence="2">Single-pass type II membrane protein</topology>
    </subcellularLocation>
</comment>
<evidence type="ECO:0000256" key="3">
    <source>
        <dbReference type="ARBA" id="ARBA00004922"/>
    </source>
</evidence>
<feature type="domain" description="Galactosyltransferase C-terminal" evidence="25">
    <location>
        <begin position="207"/>
        <end position="284"/>
    </location>
</feature>
<dbReference type="Gene3D" id="3.90.550.10">
    <property type="entry name" value="Spore Coat Polysaccharide Biosynthesis Protein SpsA, Chain A"/>
    <property type="match status" value="1"/>
</dbReference>
<dbReference type="FunFam" id="3.90.550.10:FF:000028">
    <property type="entry name" value="beta-1,4-galactosyltransferase 1"/>
    <property type="match status" value="1"/>
</dbReference>
<keyword evidence="5 23" id="KW-0328">Glycosyltransferase</keyword>
<feature type="compositionally biased region" description="Pro residues" evidence="24">
    <location>
        <begin position="340"/>
        <end position="349"/>
    </location>
</feature>
<evidence type="ECO:0000256" key="20">
    <source>
        <dbReference type="ARBA" id="ARBA00048852"/>
    </source>
</evidence>
<keyword evidence="9 23" id="KW-0735">Signal-anchor</keyword>
<dbReference type="PANTHER" id="PTHR19300:SF33">
    <property type="entry name" value="BETA-1,4-GALACTOSYLTRANSFERASE 3"/>
    <property type="match status" value="1"/>
</dbReference>
<dbReference type="GO" id="GO:0003831">
    <property type="term" value="F:beta-N-acetylglucosaminylglycopeptide beta-1,4-galactosyltransferase activity"/>
    <property type="evidence" value="ECO:0007669"/>
    <property type="project" value="UniProtKB-EC"/>
</dbReference>
<keyword evidence="7 23" id="KW-0812">Transmembrane</keyword>
<evidence type="ECO:0000256" key="1">
    <source>
        <dbReference type="ARBA" id="ARBA00001936"/>
    </source>
</evidence>
<evidence type="ECO:0000256" key="11">
    <source>
        <dbReference type="ARBA" id="ARBA00023034"/>
    </source>
</evidence>
<evidence type="ECO:0000256" key="6">
    <source>
        <dbReference type="ARBA" id="ARBA00022679"/>
    </source>
</evidence>
<comment type="function">
    <text evidence="17 23">Responsible for the synthesis of complex-type N-linked oligosaccharides in many glycoproteins as well as the carbohydrate moieties of glycolipids.</text>
</comment>
<evidence type="ECO:0000256" key="2">
    <source>
        <dbReference type="ARBA" id="ARBA00004447"/>
    </source>
</evidence>
<comment type="pathway">
    <text evidence="3 23">Protein modification; protein glycosylation.</text>
</comment>
<feature type="compositionally biased region" description="Polar residues" evidence="24">
    <location>
        <begin position="355"/>
        <end position="364"/>
    </location>
</feature>
<evidence type="ECO:0000259" key="26">
    <source>
        <dbReference type="Pfam" id="PF13733"/>
    </source>
</evidence>
<evidence type="ECO:0000256" key="12">
    <source>
        <dbReference type="ARBA" id="ARBA00023098"/>
    </source>
</evidence>
<dbReference type="GO" id="GO:0003945">
    <property type="term" value="F:N-acetyllactosamine synthase activity"/>
    <property type="evidence" value="ECO:0007669"/>
    <property type="project" value="UniProtKB-EC"/>
</dbReference>
<evidence type="ECO:0000256" key="10">
    <source>
        <dbReference type="ARBA" id="ARBA00022989"/>
    </source>
</evidence>
<dbReference type="Ensembl" id="ENSSPAT00000006380.1">
    <property type="protein sequence ID" value="ENSSPAP00000006253.1"/>
    <property type="gene ID" value="ENSSPAG00000004814.1"/>
</dbReference>
<dbReference type="PRINTS" id="PR02050">
    <property type="entry name" value="B14GALTRFASE"/>
</dbReference>
<dbReference type="PANTHER" id="PTHR19300">
    <property type="entry name" value="BETA-1,4-GALACTOSYLTRANSFERASE"/>
    <property type="match status" value="1"/>
</dbReference>
<feature type="transmembrane region" description="Helical" evidence="23">
    <location>
        <begin position="12"/>
        <end position="30"/>
    </location>
</feature>
<feature type="compositionally biased region" description="Basic and acidic residues" evidence="24">
    <location>
        <begin position="387"/>
        <end position="396"/>
    </location>
</feature>
<dbReference type="AlphaFoldDB" id="A0A3B4ZBS4"/>
<evidence type="ECO:0000256" key="17">
    <source>
        <dbReference type="ARBA" id="ARBA00037536"/>
    </source>
</evidence>
<feature type="compositionally biased region" description="Polar residues" evidence="24">
    <location>
        <begin position="398"/>
        <end position="412"/>
    </location>
</feature>
<keyword evidence="6 23" id="KW-0808">Transferase</keyword>
<evidence type="ECO:0000256" key="23">
    <source>
        <dbReference type="RuleBase" id="RU368121"/>
    </source>
</evidence>
<comment type="catalytic activity">
    <reaction evidence="21">
        <text>N-acetyl-D-glucosamine + UDP-alpha-D-galactose = beta-D-galactosyl-(1-&gt;4)-N-acetyl-D-glucosamine + UDP + H(+)</text>
        <dbReference type="Rhea" id="RHEA:17745"/>
        <dbReference type="ChEBI" id="CHEBI:15378"/>
        <dbReference type="ChEBI" id="CHEBI:58223"/>
        <dbReference type="ChEBI" id="CHEBI:60152"/>
        <dbReference type="ChEBI" id="CHEBI:66914"/>
        <dbReference type="ChEBI" id="CHEBI:506227"/>
        <dbReference type="EC" id="2.4.1.90"/>
    </reaction>
    <physiologicalReaction direction="left-to-right" evidence="21">
        <dbReference type="Rhea" id="RHEA:17746"/>
    </physiologicalReaction>
</comment>
<dbReference type="Pfam" id="PF13733">
    <property type="entry name" value="Glyco_transf_7N"/>
    <property type="match status" value="1"/>
</dbReference>
<comment type="catalytic activity">
    <reaction evidence="22">
        <text>a beta-D-GlcNAc-(1-&gt;3)-beta-D-Gal-(1-&gt;4)-beta-D-Glc-(1&lt;-&gt;1)-Cer(d18:1(4E)) + UDP-alpha-D-galactose = a neolactoside nLc4Cer(d18:1(4E)) + UDP + H(+)</text>
        <dbReference type="Rhea" id="RHEA:31499"/>
        <dbReference type="ChEBI" id="CHEBI:15378"/>
        <dbReference type="ChEBI" id="CHEBI:17006"/>
        <dbReference type="ChEBI" id="CHEBI:17103"/>
        <dbReference type="ChEBI" id="CHEBI:58223"/>
        <dbReference type="ChEBI" id="CHEBI:66914"/>
        <dbReference type="EC" id="2.4.1.275"/>
    </reaction>
    <physiologicalReaction direction="left-to-right" evidence="22">
        <dbReference type="Rhea" id="RHEA:31500"/>
    </physiologicalReaction>
</comment>
<comment type="cofactor">
    <cofactor evidence="1 23">
        <name>Mn(2+)</name>
        <dbReference type="ChEBI" id="CHEBI:29035"/>
    </cofactor>
</comment>
<evidence type="ECO:0000256" key="15">
    <source>
        <dbReference type="ARBA" id="ARBA00023180"/>
    </source>
</evidence>
<evidence type="ECO:0000256" key="9">
    <source>
        <dbReference type="ARBA" id="ARBA00022968"/>
    </source>
</evidence>
<evidence type="ECO:0000256" key="24">
    <source>
        <dbReference type="SAM" id="MobiDB-lite"/>
    </source>
</evidence>
<sequence>MLSCGRSLDSPCTLALLVGFQFAFVLYFSLGGFRGLVSVLVHTTEPEFDYSRPHDVYTNLSHLGAPPPPFSPFRPLVGPVSVHLSSPLSLEEIRQRNPLVLPGGRYRPPDCEPRHHTAIVVPYRNRQTHLRALLYHLHPFLQRQQIHYSIYIVQQWGNGTFNRAKLLNVGVREALRDEDWSCIFLHDVDLLPENDHNTYTCHKQFPTHLSVAMDKFRYRLPYPQYFGGVSAVTPDQYMKMNGFPNQYWGWGGEDDDIAARVRLSGMKIVRPPVAIGHYKMIKHKGDRGNEQNPRRFDLLKRTRLNWRSDGLNSLTYELLSKELEPLYTNLTVNIGEDPRLPPGKVPPIPVKATTPVHQRSTSKNGGIARQEKRQEGAVATNMTVAKPVREKTEHAQSKRSNQTTQEKTGVMK</sequence>
<comment type="catalytic activity">
    <reaction evidence="19">
        <text>a neolactoside IV(3)-beta-GlcNAc-nLc4Cer + UDP-alpha-D-galactose = a neolactoside nLc6Cer + UDP + H(+)</text>
        <dbReference type="Rhea" id="RHEA:62548"/>
        <dbReference type="ChEBI" id="CHEBI:15378"/>
        <dbReference type="ChEBI" id="CHEBI:58223"/>
        <dbReference type="ChEBI" id="CHEBI:66914"/>
        <dbReference type="ChEBI" id="CHEBI:90357"/>
        <dbReference type="ChEBI" id="CHEBI:144378"/>
    </reaction>
    <physiologicalReaction direction="left-to-right" evidence="19">
        <dbReference type="Rhea" id="RHEA:62549"/>
    </physiologicalReaction>
</comment>
<proteinExistence type="inferred from homology"/>
<keyword evidence="15 23" id="KW-0325">Glycoprotein</keyword>
<organism evidence="27">
    <name type="scientific">Stegastes partitus</name>
    <name type="common">bicolor damselfish</name>
    <dbReference type="NCBI Taxonomy" id="144197"/>
    <lineage>
        <taxon>Eukaryota</taxon>
        <taxon>Metazoa</taxon>
        <taxon>Chordata</taxon>
        <taxon>Craniata</taxon>
        <taxon>Vertebrata</taxon>
        <taxon>Euteleostomi</taxon>
        <taxon>Actinopterygii</taxon>
        <taxon>Neopterygii</taxon>
        <taxon>Teleostei</taxon>
        <taxon>Neoteleostei</taxon>
        <taxon>Acanthomorphata</taxon>
        <taxon>Ovalentaria</taxon>
        <taxon>Pomacentridae</taxon>
        <taxon>Stegastes</taxon>
    </lineage>
</organism>
<keyword evidence="8 23" id="KW-0479">Metal-binding</keyword>
<dbReference type="GO" id="GO:0046872">
    <property type="term" value="F:metal ion binding"/>
    <property type="evidence" value="ECO:0007669"/>
    <property type="project" value="UniProtKB-UniRule"/>
</dbReference>
<evidence type="ECO:0000256" key="13">
    <source>
        <dbReference type="ARBA" id="ARBA00023136"/>
    </source>
</evidence>
<keyword evidence="10 23" id="KW-1133">Transmembrane helix</keyword>
<keyword evidence="16 23" id="KW-0464">Manganese</keyword>
<protein>
    <recommendedName>
        <fullName evidence="23">Beta-1,4-galactosyltransferase</fullName>
        <shortName evidence="23">Beta-1,4-GalTase</shortName>
        <ecNumber evidence="23">2.4.1.-</ecNumber>
    </recommendedName>
</protein>
<dbReference type="InterPro" id="IPR027995">
    <property type="entry name" value="Galactosyl_T_N"/>
</dbReference>
<dbReference type="GO" id="GO:0032580">
    <property type="term" value="C:Golgi cisterna membrane"/>
    <property type="evidence" value="ECO:0007669"/>
    <property type="project" value="UniProtKB-SubCell"/>
</dbReference>
<comment type="catalytic activity">
    <reaction evidence="18">
        <text>an N-acetyl-beta-D-glucosaminyl derivative + UDP-alpha-D-galactose = a beta-D-galactosyl-(1-&gt;4)-N-acetyl-beta-D-glucosaminyl derivative + UDP + H(+)</text>
        <dbReference type="Rhea" id="RHEA:22932"/>
        <dbReference type="ChEBI" id="CHEBI:15378"/>
        <dbReference type="ChEBI" id="CHEBI:58223"/>
        <dbReference type="ChEBI" id="CHEBI:61631"/>
        <dbReference type="ChEBI" id="CHEBI:66914"/>
        <dbReference type="ChEBI" id="CHEBI:133507"/>
        <dbReference type="EC" id="2.4.1.38"/>
    </reaction>
    <physiologicalReaction direction="left-to-right" evidence="18">
        <dbReference type="Rhea" id="RHEA:22933"/>
    </physiologicalReaction>
</comment>
<keyword evidence="14" id="KW-1015">Disulfide bond</keyword>
<dbReference type="InterPro" id="IPR003859">
    <property type="entry name" value="Galactosyl_T"/>
</dbReference>
<dbReference type="GO" id="GO:0005975">
    <property type="term" value="P:carbohydrate metabolic process"/>
    <property type="evidence" value="ECO:0007669"/>
    <property type="project" value="InterPro"/>
</dbReference>
<evidence type="ECO:0000256" key="16">
    <source>
        <dbReference type="ARBA" id="ARBA00023211"/>
    </source>
</evidence>
<feature type="region of interest" description="Disordered" evidence="24">
    <location>
        <begin position="338"/>
        <end position="412"/>
    </location>
</feature>
<feature type="domain" description="Galactosyltransferase N-terminal" evidence="26">
    <location>
        <begin position="76"/>
        <end position="202"/>
    </location>
</feature>
<evidence type="ECO:0000256" key="7">
    <source>
        <dbReference type="ARBA" id="ARBA00022692"/>
    </source>
</evidence>
<dbReference type="GO" id="GO:0006682">
    <property type="term" value="P:galactosylceramide biosynthetic process"/>
    <property type="evidence" value="ECO:0007669"/>
    <property type="project" value="TreeGrafter"/>
</dbReference>
<dbReference type="EC" id="2.4.1.-" evidence="23"/>
<evidence type="ECO:0000259" key="25">
    <source>
        <dbReference type="Pfam" id="PF02709"/>
    </source>
</evidence>
<accession>A0A3B4ZBS4</accession>
<dbReference type="InterPro" id="IPR029044">
    <property type="entry name" value="Nucleotide-diphossugar_trans"/>
</dbReference>
<gene>
    <name evidence="27" type="primary">B4GALT3</name>
</gene>
<evidence type="ECO:0000256" key="19">
    <source>
        <dbReference type="ARBA" id="ARBA00048016"/>
    </source>
</evidence>
<evidence type="ECO:0000256" key="5">
    <source>
        <dbReference type="ARBA" id="ARBA00022676"/>
    </source>
</evidence>
<evidence type="ECO:0000256" key="14">
    <source>
        <dbReference type="ARBA" id="ARBA00023157"/>
    </source>
</evidence>
<keyword evidence="12" id="KW-0443">Lipid metabolism</keyword>
<dbReference type="Pfam" id="PF02709">
    <property type="entry name" value="Glyco_transf_7C"/>
    <property type="match status" value="1"/>
</dbReference>